<dbReference type="PROSITE" id="PS50020">
    <property type="entry name" value="WW_DOMAIN_2"/>
    <property type="match status" value="1"/>
</dbReference>
<evidence type="ECO:0000256" key="4">
    <source>
        <dbReference type="PROSITE-ProRule" id="PRU00278"/>
    </source>
</evidence>
<evidence type="ECO:0000256" key="3">
    <source>
        <dbReference type="ARBA" id="ARBA00023235"/>
    </source>
</evidence>
<dbReference type="Gene3D" id="3.10.50.40">
    <property type="match status" value="1"/>
</dbReference>
<dbReference type="GO" id="GO:0060255">
    <property type="term" value="P:regulation of macromolecule metabolic process"/>
    <property type="evidence" value="ECO:0007669"/>
    <property type="project" value="UniProtKB-ARBA"/>
</dbReference>
<dbReference type="EMBL" id="CAIX01000007">
    <property type="protein sequence ID" value="CCI40236.1"/>
    <property type="molecule type" value="Genomic_DNA"/>
</dbReference>
<name>A0A024G0Y8_9STRA</name>
<dbReference type="GO" id="GO:0005634">
    <property type="term" value="C:nucleus"/>
    <property type="evidence" value="ECO:0007669"/>
    <property type="project" value="TreeGrafter"/>
</dbReference>
<dbReference type="SUPFAM" id="SSF51045">
    <property type="entry name" value="WW domain"/>
    <property type="match status" value="1"/>
</dbReference>
<comment type="catalytic activity">
    <reaction evidence="1 5">
        <text>[protein]-peptidylproline (omega=180) = [protein]-peptidylproline (omega=0)</text>
        <dbReference type="Rhea" id="RHEA:16237"/>
        <dbReference type="Rhea" id="RHEA-COMP:10747"/>
        <dbReference type="Rhea" id="RHEA-COMP:10748"/>
        <dbReference type="ChEBI" id="CHEBI:83833"/>
        <dbReference type="ChEBI" id="CHEBI:83834"/>
        <dbReference type="EC" id="5.2.1.8"/>
    </reaction>
</comment>
<dbReference type="InterPro" id="IPR001202">
    <property type="entry name" value="WW_dom"/>
</dbReference>
<dbReference type="InterPro" id="IPR046357">
    <property type="entry name" value="PPIase_dom_sf"/>
</dbReference>
<feature type="domain" description="WW" evidence="7">
    <location>
        <begin position="8"/>
        <end position="43"/>
    </location>
</feature>
<dbReference type="Pfam" id="PF00639">
    <property type="entry name" value="Rotamase"/>
    <property type="match status" value="1"/>
</dbReference>
<protein>
    <recommendedName>
        <fullName evidence="5">Peptidyl-prolyl cis-trans isomerase</fullName>
        <ecNumber evidence="5">5.2.1.8</ecNumber>
    </recommendedName>
</protein>
<dbReference type="PROSITE" id="PS50198">
    <property type="entry name" value="PPIC_PPIASE_2"/>
    <property type="match status" value="1"/>
</dbReference>
<reference evidence="9 10" key="1">
    <citation type="submission" date="2012-05" db="EMBL/GenBank/DDBJ databases">
        <title>Recombination and specialization in a pathogen metapopulation.</title>
        <authorList>
            <person name="Gardiner A."/>
            <person name="Kemen E."/>
            <person name="Schultz-Larsen T."/>
            <person name="MacLean D."/>
            <person name="Van Oosterhout C."/>
            <person name="Jones J.D.G."/>
        </authorList>
    </citation>
    <scope>NUCLEOTIDE SEQUENCE [LARGE SCALE GENOMIC DNA]</scope>
    <source>
        <strain evidence="9 10">Ac Nc2</strain>
    </source>
</reference>
<dbReference type="InParanoid" id="A0A024G0Y8"/>
<gene>
    <name evidence="9" type="ORF">BN9_010200</name>
</gene>
<dbReference type="SUPFAM" id="SSF54534">
    <property type="entry name" value="FKBP-like"/>
    <property type="match status" value="1"/>
</dbReference>
<dbReference type="PANTHER" id="PTHR10657">
    <property type="entry name" value="PEPTIDYL-PROLYL CIS-TRANS ISOMERASE"/>
    <property type="match status" value="1"/>
</dbReference>
<feature type="compositionally biased region" description="Basic and acidic residues" evidence="6">
    <location>
        <begin position="1"/>
        <end position="19"/>
    </location>
</feature>
<feature type="domain" description="PpiC" evidence="8">
    <location>
        <begin position="65"/>
        <end position="187"/>
    </location>
</feature>
<evidence type="ECO:0000256" key="5">
    <source>
        <dbReference type="RuleBase" id="RU363014"/>
    </source>
</evidence>
<organism evidence="9 10">
    <name type="scientific">Albugo candida</name>
    <dbReference type="NCBI Taxonomy" id="65357"/>
    <lineage>
        <taxon>Eukaryota</taxon>
        <taxon>Sar</taxon>
        <taxon>Stramenopiles</taxon>
        <taxon>Oomycota</taxon>
        <taxon>Peronosporomycetes</taxon>
        <taxon>Albuginales</taxon>
        <taxon>Albuginaceae</taxon>
        <taxon>Albugo</taxon>
    </lineage>
</organism>
<dbReference type="AlphaFoldDB" id="A0A024G0Y8"/>
<evidence type="ECO:0000259" key="8">
    <source>
        <dbReference type="PROSITE" id="PS50198"/>
    </source>
</evidence>
<feature type="region of interest" description="Disordered" evidence="6">
    <location>
        <begin position="1"/>
        <end position="20"/>
    </location>
</feature>
<sequence length="187" mass="20917">MSTSKDAKQIPKGWKEVQSKSRPGSVYFLNVKTGEKTWKLSHVHAKEREYRREKHGVKVSHTNGLDKVQALHILVKHAQSRRPSSWRQESITRSKAVAINKIQGIQEKLMVCKEKNGNTNEAIRALFEEIAKEESDCSSAKRGGDLGMFGRGQMQASFEAAAFSLEVSELSDIVESDSGIHLILRVA</sequence>
<keyword evidence="2 4" id="KW-0697">Rotamase</keyword>
<dbReference type="PANTHER" id="PTHR10657:SF4">
    <property type="entry name" value="PEPTIDYL-PROLYL CIS-TRANS ISOMERASE-RELATED"/>
    <property type="match status" value="1"/>
</dbReference>
<proteinExistence type="predicted"/>
<dbReference type="GO" id="GO:0005829">
    <property type="term" value="C:cytosol"/>
    <property type="evidence" value="ECO:0007669"/>
    <property type="project" value="TreeGrafter"/>
</dbReference>
<dbReference type="InterPro" id="IPR036020">
    <property type="entry name" value="WW_dom_sf"/>
</dbReference>
<dbReference type="GO" id="GO:0080090">
    <property type="term" value="P:regulation of primary metabolic process"/>
    <property type="evidence" value="ECO:0007669"/>
    <property type="project" value="UniProtKB-ARBA"/>
</dbReference>
<dbReference type="InterPro" id="IPR051370">
    <property type="entry name" value="PPIase_Pin1"/>
</dbReference>
<evidence type="ECO:0000256" key="1">
    <source>
        <dbReference type="ARBA" id="ARBA00000971"/>
    </source>
</evidence>
<dbReference type="GO" id="GO:0003755">
    <property type="term" value="F:peptidyl-prolyl cis-trans isomerase activity"/>
    <property type="evidence" value="ECO:0007669"/>
    <property type="project" value="UniProtKB-UniRule"/>
</dbReference>
<accession>A0A024G0Y8</accession>
<keyword evidence="3 4" id="KW-0413">Isomerase</keyword>
<evidence type="ECO:0000256" key="2">
    <source>
        <dbReference type="ARBA" id="ARBA00023110"/>
    </source>
</evidence>
<evidence type="ECO:0000256" key="6">
    <source>
        <dbReference type="SAM" id="MobiDB-lite"/>
    </source>
</evidence>
<dbReference type="STRING" id="65357.A0A024G0Y8"/>
<keyword evidence="10" id="KW-1185">Reference proteome</keyword>
<dbReference type="InterPro" id="IPR000297">
    <property type="entry name" value="PPIase_PpiC"/>
</dbReference>
<dbReference type="OrthoDB" id="2530521at2759"/>
<comment type="caution">
    <text evidence="9">The sequence shown here is derived from an EMBL/GenBank/DDBJ whole genome shotgun (WGS) entry which is preliminary data.</text>
</comment>
<evidence type="ECO:0000313" key="9">
    <source>
        <dbReference type="EMBL" id="CCI40236.1"/>
    </source>
</evidence>
<dbReference type="CDD" id="cd00201">
    <property type="entry name" value="WW"/>
    <property type="match status" value="1"/>
</dbReference>
<dbReference type="EC" id="5.2.1.8" evidence="5"/>
<dbReference type="FunFam" id="3.10.50.40:FF:000057">
    <property type="entry name" value="Peptidyl-prolyl cis-trans isomerase"/>
    <property type="match status" value="1"/>
</dbReference>
<dbReference type="Proteomes" id="UP000053237">
    <property type="component" value="Unassembled WGS sequence"/>
</dbReference>
<evidence type="ECO:0000259" key="7">
    <source>
        <dbReference type="PROSITE" id="PS50020"/>
    </source>
</evidence>
<evidence type="ECO:0000313" key="10">
    <source>
        <dbReference type="Proteomes" id="UP000053237"/>
    </source>
</evidence>